<accession>A0A2P2QJP9</accession>
<proteinExistence type="predicted"/>
<dbReference type="EMBL" id="GGEC01086736">
    <property type="protein sequence ID" value="MBX67220.1"/>
    <property type="molecule type" value="Transcribed_RNA"/>
</dbReference>
<organism evidence="1">
    <name type="scientific">Rhizophora mucronata</name>
    <name type="common">Asiatic mangrove</name>
    <dbReference type="NCBI Taxonomy" id="61149"/>
    <lineage>
        <taxon>Eukaryota</taxon>
        <taxon>Viridiplantae</taxon>
        <taxon>Streptophyta</taxon>
        <taxon>Embryophyta</taxon>
        <taxon>Tracheophyta</taxon>
        <taxon>Spermatophyta</taxon>
        <taxon>Magnoliopsida</taxon>
        <taxon>eudicotyledons</taxon>
        <taxon>Gunneridae</taxon>
        <taxon>Pentapetalae</taxon>
        <taxon>rosids</taxon>
        <taxon>fabids</taxon>
        <taxon>Malpighiales</taxon>
        <taxon>Rhizophoraceae</taxon>
        <taxon>Rhizophora</taxon>
    </lineage>
</organism>
<name>A0A2P2QJP9_RHIMU</name>
<evidence type="ECO:0000313" key="1">
    <source>
        <dbReference type="EMBL" id="MBX67220.1"/>
    </source>
</evidence>
<protein>
    <submittedName>
        <fullName evidence="1">Uncharacterized protein</fullName>
    </submittedName>
</protein>
<dbReference type="AlphaFoldDB" id="A0A2P2QJP9"/>
<sequence>MPLSILSISYITLCQLHHPVSFSLKATLTNKPSSS</sequence>
<reference evidence="1" key="1">
    <citation type="submission" date="2018-02" db="EMBL/GenBank/DDBJ databases">
        <title>Rhizophora mucronata_Transcriptome.</title>
        <authorList>
            <person name="Meera S.P."/>
            <person name="Sreeshan A."/>
            <person name="Augustine A."/>
        </authorList>
    </citation>
    <scope>NUCLEOTIDE SEQUENCE</scope>
    <source>
        <tissue evidence="1">Leaf</tissue>
    </source>
</reference>